<protein>
    <submittedName>
        <fullName evidence="2">Uncharacterized protein</fullName>
    </submittedName>
</protein>
<dbReference type="Proteomes" id="UP000003039">
    <property type="component" value="Unassembled WGS sequence"/>
</dbReference>
<name>B7WTB8_COMTK</name>
<evidence type="ECO:0000313" key="2">
    <source>
        <dbReference type="EMBL" id="EED65486.1"/>
    </source>
</evidence>
<comment type="caution">
    <text evidence="2">The sequence shown here is derived from an EMBL/GenBank/DDBJ whole genome shotgun (WGS) entry which is preliminary data.</text>
</comment>
<evidence type="ECO:0000313" key="3">
    <source>
        <dbReference type="Proteomes" id="UP000003039"/>
    </source>
</evidence>
<proteinExistence type="predicted"/>
<accession>B7WTB8</accession>
<sequence>MSALPIAAGSSWPAPEPGSTDDTMDEVLQIEAGQ</sequence>
<organism evidence="2 3">
    <name type="scientific">Comamonas testosteroni (strain DSM 14576 / KF-1)</name>
    <name type="common">Pseudomonas testosteroni</name>
    <dbReference type="NCBI Taxonomy" id="399795"/>
    <lineage>
        <taxon>Bacteria</taxon>
        <taxon>Pseudomonadati</taxon>
        <taxon>Pseudomonadota</taxon>
        <taxon>Betaproteobacteria</taxon>
        <taxon>Burkholderiales</taxon>
        <taxon>Comamonadaceae</taxon>
        <taxon>Comamonas</taxon>
    </lineage>
</organism>
<feature type="region of interest" description="Disordered" evidence="1">
    <location>
        <begin position="1"/>
        <end position="24"/>
    </location>
</feature>
<evidence type="ECO:0000256" key="1">
    <source>
        <dbReference type="SAM" id="MobiDB-lite"/>
    </source>
</evidence>
<gene>
    <name evidence="2" type="ORF">CtesDRAFT_PD0432</name>
</gene>
<reference evidence="2 3" key="1">
    <citation type="journal article" date="2004" name="Appl. Environ. Microbiol.">
        <title>Mineralization of individual congeners of linear alkylbenzenesulfonate by defined pairs of heterotrophic bacteria.</title>
        <authorList>
            <person name="Schleheck D."/>
            <person name="Knepper T.P."/>
            <person name="Fischer K."/>
            <person name="Cook A.M."/>
        </authorList>
    </citation>
    <scope>NUCLEOTIDE SEQUENCE [LARGE SCALE GENOMIC DNA]</scope>
    <source>
        <strain evidence="3">DSM 14576 / KF-1</strain>
    </source>
</reference>
<dbReference type="EMBL" id="AAUJ02000001">
    <property type="protein sequence ID" value="EED65486.1"/>
    <property type="molecule type" value="Genomic_DNA"/>
</dbReference>
<dbReference type="AlphaFoldDB" id="B7WTB8"/>